<dbReference type="InterPro" id="IPR003676">
    <property type="entry name" value="SAUR_fam"/>
</dbReference>
<organism evidence="2 3">
    <name type="scientific">Phtheirospermum japonicum</name>
    <dbReference type="NCBI Taxonomy" id="374723"/>
    <lineage>
        <taxon>Eukaryota</taxon>
        <taxon>Viridiplantae</taxon>
        <taxon>Streptophyta</taxon>
        <taxon>Embryophyta</taxon>
        <taxon>Tracheophyta</taxon>
        <taxon>Spermatophyta</taxon>
        <taxon>Magnoliopsida</taxon>
        <taxon>eudicotyledons</taxon>
        <taxon>Gunneridae</taxon>
        <taxon>Pentapetalae</taxon>
        <taxon>asterids</taxon>
        <taxon>lamiids</taxon>
        <taxon>Lamiales</taxon>
        <taxon>Orobanchaceae</taxon>
        <taxon>Orobanchaceae incertae sedis</taxon>
        <taxon>Phtheirospermum</taxon>
    </lineage>
</organism>
<dbReference type="PANTHER" id="PTHR31374:SF423">
    <property type="entry name" value="SAUR-LIKE AUXIN-RESPONSIVE PROTEIN FAMILY"/>
    <property type="match status" value="1"/>
</dbReference>
<dbReference type="GO" id="GO:0009733">
    <property type="term" value="P:response to auxin"/>
    <property type="evidence" value="ECO:0007669"/>
    <property type="project" value="InterPro"/>
</dbReference>
<proteinExistence type="inferred from homology"/>
<dbReference type="EMBL" id="BMAC01000029">
    <property type="protein sequence ID" value="GFP81415.1"/>
    <property type="molecule type" value="Genomic_DNA"/>
</dbReference>
<reference evidence="2" key="1">
    <citation type="submission" date="2020-07" db="EMBL/GenBank/DDBJ databases">
        <title>Ethylene signaling mediates host invasion by parasitic plants.</title>
        <authorList>
            <person name="Yoshida S."/>
        </authorList>
    </citation>
    <scope>NUCLEOTIDE SEQUENCE</scope>
    <source>
        <strain evidence="2">Okayama</strain>
    </source>
</reference>
<name>A0A830BBN2_9LAMI</name>
<dbReference type="Proteomes" id="UP000653305">
    <property type="component" value="Unassembled WGS sequence"/>
</dbReference>
<sequence length="56" mass="6426">MERFVVPTSFLKNPLFVQLLDMAAEEYGFDNCTSRITLPCDEASFRRLVAIILSKK</sequence>
<accession>A0A830BBN2</accession>
<keyword evidence="3" id="KW-1185">Reference proteome</keyword>
<dbReference type="PANTHER" id="PTHR31374">
    <property type="entry name" value="AUXIN-INDUCED PROTEIN-LIKE-RELATED"/>
    <property type="match status" value="1"/>
</dbReference>
<comment type="similarity">
    <text evidence="1">Belongs to the ARG7 family.</text>
</comment>
<comment type="caution">
    <text evidence="2">The sequence shown here is derived from an EMBL/GenBank/DDBJ whole genome shotgun (WGS) entry which is preliminary data.</text>
</comment>
<dbReference type="Pfam" id="PF02519">
    <property type="entry name" value="Auxin_inducible"/>
    <property type="match status" value="1"/>
</dbReference>
<evidence type="ECO:0000313" key="2">
    <source>
        <dbReference type="EMBL" id="GFP81415.1"/>
    </source>
</evidence>
<evidence type="ECO:0000256" key="1">
    <source>
        <dbReference type="ARBA" id="ARBA00006974"/>
    </source>
</evidence>
<dbReference type="AlphaFoldDB" id="A0A830BBN2"/>
<protein>
    <submittedName>
        <fullName evidence="2">Indole-3-acetic acid-induced protein arg7</fullName>
    </submittedName>
</protein>
<evidence type="ECO:0000313" key="3">
    <source>
        <dbReference type="Proteomes" id="UP000653305"/>
    </source>
</evidence>
<dbReference type="OrthoDB" id="1897212at2759"/>
<gene>
    <name evidence="2" type="ORF">PHJA_000284800</name>
</gene>